<evidence type="ECO:0000313" key="7">
    <source>
        <dbReference type="Proteomes" id="UP000320547"/>
    </source>
</evidence>
<dbReference type="OrthoDB" id="9810206at2"/>
<name>A0A562UVE9_9SPHN</name>
<dbReference type="EMBL" id="VLLK01000001">
    <property type="protein sequence ID" value="TWJ09610.1"/>
    <property type="molecule type" value="Genomic_DNA"/>
</dbReference>
<evidence type="ECO:0000256" key="1">
    <source>
        <dbReference type="ARBA" id="ARBA00004141"/>
    </source>
</evidence>
<keyword evidence="4 5" id="KW-0472">Membrane</keyword>
<keyword evidence="2 5" id="KW-0812">Transmembrane</keyword>
<dbReference type="Pfam" id="PF07681">
    <property type="entry name" value="DoxX"/>
    <property type="match status" value="1"/>
</dbReference>
<gene>
    <name evidence="6" type="ORF">JN10_1248</name>
</gene>
<evidence type="ECO:0000256" key="2">
    <source>
        <dbReference type="ARBA" id="ARBA00022692"/>
    </source>
</evidence>
<protein>
    <submittedName>
        <fullName evidence="6">Putative oxidoreductase</fullName>
    </submittedName>
</protein>
<feature type="transmembrane region" description="Helical" evidence="5">
    <location>
        <begin position="39"/>
        <end position="62"/>
    </location>
</feature>
<proteinExistence type="predicted"/>
<sequence length="139" mass="15148">MAQLSLTAGRVLLGLYFLIPGLMKAAGPEETLAYMESHAIPFTVPLMWFATFVNIAGGLALIAGRHVRLVAYGFVIYILLVNFMLHDFWTMGEHVAQHEGQNFFKNLGILAGLLVLAGTSAARPLSLTGWWRSDKAVSG</sequence>
<dbReference type="RefSeq" id="WP_067600880.1">
    <property type="nucleotide sequence ID" value="NZ_CP015963.1"/>
</dbReference>
<keyword evidence="3 5" id="KW-1133">Transmembrane helix</keyword>
<accession>A0A562UVE9</accession>
<evidence type="ECO:0000313" key="6">
    <source>
        <dbReference type="EMBL" id="TWJ09610.1"/>
    </source>
</evidence>
<feature type="transmembrane region" description="Helical" evidence="5">
    <location>
        <begin position="69"/>
        <end position="91"/>
    </location>
</feature>
<organism evidence="6 7">
    <name type="scientific">Altererythrobacter ishigakiensis</name>
    <dbReference type="NCBI Taxonomy" id="476157"/>
    <lineage>
        <taxon>Bacteria</taxon>
        <taxon>Pseudomonadati</taxon>
        <taxon>Pseudomonadota</taxon>
        <taxon>Alphaproteobacteria</taxon>
        <taxon>Sphingomonadales</taxon>
        <taxon>Erythrobacteraceae</taxon>
        <taxon>Altererythrobacter</taxon>
    </lineage>
</organism>
<evidence type="ECO:0000256" key="4">
    <source>
        <dbReference type="ARBA" id="ARBA00023136"/>
    </source>
</evidence>
<keyword evidence="7" id="KW-1185">Reference proteome</keyword>
<dbReference type="AlphaFoldDB" id="A0A562UVE9"/>
<dbReference type="STRING" id="476157.GCA_001663155_02105"/>
<dbReference type="InterPro" id="IPR032808">
    <property type="entry name" value="DoxX"/>
</dbReference>
<comment type="subcellular location">
    <subcellularLocation>
        <location evidence="1">Membrane</location>
        <topology evidence="1">Multi-pass membrane protein</topology>
    </subcellularLocation>
</comment>
<evidence type="ECO:0000256" key="5">
    <source>
        <dbReference type="SAM" id="Phobius"/>
    </source>
</evidence>
<feature type="transmembrane region" description="Helical" evidence="5">
    <location>
        <begin position="103"/>
        <end position="122"/>
    </location>
</feature>
<comment type="caution">
    <text evidence="6">The sequence shown here is derived from an EMBL/GenBank/DDBJ whole genome shotgun (WGS) entry which is preliminary data.</text>
</comment>
<dbReference type="Proteomes" id="UP000320547">
    <property type="component" value="Unassembled WGS sequence"/>
</dbReference>
<reference evidence="6 7" key="1">
    <citation type="submission" date="2019-07" db="EMBL/GenBank/DDBJ databases">
        <title>Genomic Encyclopedia of Archaeal and Bacterial Type Strains, Phase II (KMG-II): from individual species to whole genera.</title>
        <authorList>
            <person name="Goeker M."/>
        </authorList>
    </citation>
    <scope>NUCLEOTIDE SEQUENCE [LARGE SCALE GENOMIC DNA]</scope>
    <source>
        <strain evidence="6 7">ATCC BAA-2084</strain>
    </source>
</reference>
<dbReference type="GO" id="GO:0016020">
    <property type="term" value="C:membrane"/>
    <property type="evidence" value="ECO:0007669"/>
    <property type="project" value="UniProtKB-SubCell"/>
</dbReference>
<evidence type="ECO:0000256" key="3">
    <source>
        <dbReference type="ARBA" id="ARBA00022989"/>
    </source>
</evidence>
<feature type="transmembrane region" description="Helical" evidence="5">
    <location>
        <begin position="7"/>
        <end position="27"/>
    </location>
</feature>